<keyword evidence="3" id="KW-0812">Transmembrane</keyword>
<accession>A0A381Y263</accession>
<evidence type="ECO:0000259" key="8">
    <source>
        <dbReference type="Pfam" id="PF07715"/>
    </source>
</evidence>
<keyword evidence="6" id="KW-0998">Cell outer membrane</keyword>
<dbReference type="NCBIfam" id="TIGR04056">
    <property type="entry name" value="OMP_RagA_SusC"/>
    <property type="match status" value="1"/>
</dbReference>
<evidence type="ECO:0000256" key="5">
    <source>
        <dbReference type="ARBA" id="ARBA00023136"/>
    </source>
</evidence>
<dbReference type="PROSITE" id="PS52016">
    <property type="entry name" value="TONB_DEPENDENT_REC_3"/>
    <property type="match status" value="1"/>
</dbReference>
<dbReference type="InterPro" id="IPR000531">
    <property type="entry name" value="Beta-barrel_TonB"/>
</dbReference>
<keyword evidence="5" id="KW-0472">Membrane</keyword>
<gene>
    <name evidence="9" type="ORF">METZ01_LOCUS123361</name>
</gene>
<protein>
    <recommendedName>
        <fullName evidence="10">TonB-dependent receptor plug domain-containing protein</fullName>
    </recommendedName>
</protein>
<dbReference type="Pfam" id="PF07715">
    <property type="entry name" value="Plug"/>
    <property type="match status" value="1"/>
</dbReference>
<keyword evidence="4" id="KW-0798">TonB box</keyword>
<dbReference type="InterPro" id="IPR036942">
    <property type="entry name" value="Beta-barrel_TonB_sf"/>
</dbReference>
<keyword evidence="2" id="KW-0813">Transport</keyword>
<dbReference type="InterPro" id="IPR039426">
    <property type="entry name" value="TonB-dep_rcpt-like"/>
</dbReference>
<evidence type="ECO:0008006" key="10">
    <source>
        <dbReference type="Google" id="ProtNLM"/>
    </source>
</evidence>
<dbReference type="EMBL" id="UINC01017053">
    <property type="protein sequence ID" value="SVA70507.1"/>
    <property type="molecule type" value="Genomic_DNA"/>
</dbReference>
<evidence type="ECO:0000256" key="6">
    <source>
        <dbReference type="ARBA" id="ARBA00023237"/>
    </source>
</evidence>
<feature type="domain" description="TonB-dependent receptor plug" evidence="8">
    <location>
        <begin position="2"/>
        <end position="75"/>
    </location>
</feature>
<sequence length="876" mass="95989">SGINIISSGSPGSKPTVLIRGITSYAGNDPLVIIDGISAVIDDLNSLNPNDIKSVSILKDAALASIYGVKGGSGVIVITTKSGERNTKTSFSFNTSVGTQEVVKTIDVLNATEYAAILNEASVAGGEGIVFPDLSSYGEGTNWQDEVIVDAPIVNHSITASGGSHNTSYYVSAAYLGQDGVVAGGDKSFFKRTNFTTNIDTDLTSKTKLIVNTNYTNIKGKSLAENGITSVLSNALNFDPTINPYENDQFGISETITQEIINPLAQIDNTHNKGKTDKISGKIELQHNFMDNLKVTSRLGYTYVDIYSKYFVPFQYYGSGHNQTNANSDLTPIVTIDGEGNISSTHNRVGENYTNYFNYTYELFGNYDFTLNENHNFQTVLGFSIGENKGSNISAANEDVPFNSWDYADVSAATGNATQQTSGSWQYVSRNLSYFGRVLYDYNEKYYASFTGRMDGSTSFGKNNKFGFFPSASFGWVISKEDFFDSVPLDYLKFRASYGSLGNDNISPQFSLISTFPSYVFNGSIINGSSLGSIPNDDVSWENQVQVNIGLDTRVFDNKVSISVDYFKKTVDDLLFSPNLSLYLGTPSFPTTNIGKTESKGIDAAISLNTSIGALAITSNLNFTTAENTVVAINNGDKYIWGAGYGIPYTPIVRFEEGYSPGYFYGYATDGIFQSQEEINNHAIQNGAAPGDIRFVDVNDDGVVNDEDRTEIGDPFPDFTIGWNLNLAYNSFDLSVFTYASVGNDIYRAYERNLNYTNRFASTLNRWTGPGTSFDEPRVTFVDSNNNRRASDRYVEDGSYLRIKNIQLGYNLPEDVVDVLGFDDVRAYFQVKNALTLTNYSGYDPEISAGGVLNTGIDYGTYPQPRIWSLGLNIKF</sequence>
<proteinExistence type="predicted"/>
<evidence type="ECO:0000259" key="7">
    <source>
        <dbReference type="Pfam" id="PF00593"/>
    </source>
</evidence>
<reference evidence="9" key="1">
    <citation type="submission" date="2018-05" db="EMBL/GenBank/DDBJ databases">
        <authorList>
            <person name="Lanie J.A."/>
            <person name="Ng W.-L."/>
            <person name="Kazmierczak K.M."/>
            <person name="Andrzejewski T.M."/>
            <person name="Davidsen T.M."/>
            <person name="Wayne K.J."/>
            <person name="Tettelin H."/>
            <person name="Glass J.I."/>
            <person name="Rusch D."/>
            <person name="Podicherti R."/>
            <person name="Tsui H.-C.T."/>
            <person name="Winkler M.E."/>
        </authorList>
    </citation>
    <scope>NUCLEOTIDE SEQUENCE</scope>
</reference>
<evidence type="ECO:0000256" key="2">
    <source>
        <dbReference type="ARBA" id="ARBA00022448"/>
    </source>
</evidence>
<dbReference type="AlphaFoldDB" id="A0A381Y263"/>
<dbReference type="InterPro" id="IPR012910">
    <property type="entry name" value="Plug_dom"/>
</dbReference>
<comment type="subcellular location">
    <subcellularLocation>
        <location evidence="1">Cell outer membrane</location>
        <topology evidence="1">Multi-pass membrane protein</topology>
    </subcellularLocation>
</comment>
<dbReference type="SUPFAM" id="SSF56935">
    <property type="entry name" value="Porins"/>
    <property type="match status" value="1"/>
</dbReference>
<dbReference type="InterPro" id="IPR023996">
    <property type="entry name" value="TonB-dep_OMP_SusC/RagA"/>
</dbReference>
<feature type="domain" description="TonB-dependent receptor-like beta-barrel" evidence="7">
    <location>
        <begin position="261"/>
        <end position="833"/>
    </location>
</feature>
<name>A0A381Y263_9ZZZZ</name>
<dbReference type="Gene3D" id="2.170.130.10">
    <property type="entry name" value="TonB-dependent receptor, plug domain"/>
    <property type="match status" value="1"/>
</dbReference>
<organism evidence="9">
    <name type="scientific">marine metagenome</name>
    <dbReference type="NCBI Taxonomy" id="408172"/>
    <lineage>
        <taxon>unclassified sequences</taxon>
        <taxon>metagenomes</taxon>
        <taxon>ecological metagenomes</taxon>
    </lineage>
</organism>
<evidence type="ECO:0000256" key="3">
    <source>
        <dbReference type="ARBA" id="ARBA00022692"/>
    </source>
</evidence>
<dbReference type="GO" id="GO:0009279">
    <property type="term" value="C:cell outer membrane"/>
    <property type="evidence" value="ECO:0007669"/>
    <property type="project" value="UniProtKB-SubCell"/>
</dbReference>
<dbReference type="Gene3D" id="2.40.170.20">
    <property type="entry name" value="TonB-dependent receptor, beta-barrel domain"/>
    <property type="match status" value="1"/>
</dbReference>
<feature type="non-terminal residue" evidence="9">
    <location>
        <position position="1"/>
    </location>
</feature>
<dbReference type="Pfam" id="PF00593">
    <property type="entry name" value="TonB_dep_Rec_b-barrel"/>
    <property type="match status" value="1"/>
</dbReference>
<evidence type="ECO:0000256" key="1">
    <source>
        <dbReference type="ARBA" id="ARBA00004571"/>
    </source>
</evidence>
<dbReference type="InterPro" id="IPR037066">
    <property type="entry name" value="Plug_dom_sf"/>
</dbReference>
<evidence type="ECO:0000313" key="9">
    <source>
        <dbReference type="EMBL" id="SVA70507.1"/>
    </source>
</evidence>
<evidence type="ECO:0000256" key="4">
    <source>
        <dbReference type="ARBA" id="ARBA00023077"/>
    </source>
</evidence>